<evidence type="ECO:0000313" key="3">
    <source>
        <dbReference type="Proteomes" id="UP000062519"/>
    </source>
</evidence>
<sequence>MSLAVPLMAVFGIETRIVPGCAPVSMSATHDEMGERTCEQQQIRQEAKNMVTAARQQHERSDRADRDARSRGRA</sequence>
<dbReference type="AlphaFoldDB" id="A0A1B4FHG1"/>
<name>A0A1B4FHG1_9BURK</name>
<gene>
    <name evidence="2" type="ORF">WS70_15930</name>
</gene>
<accession>A0A1B4FHG1</accession>
<dbReference type="KEGG" id="buu:WS70_15930"/>
<organism evidence="2 3">
    <name type="scientific">Burkholderia mayonis</name>
    <dbReference type="NCBI Taxonomy" id="1385591"/>
    <lineage>
        <taxon>Bacteria</taxon>
        <taxon>Pseudomonadati</taxon>
        <taxon>Pseudomonadota</taxon>
        <taxon>Betaproteobacteria</taxon>
        <taxon>Burkholderiales</taxon>
        <taxon>Burkholderiaceae</taxon>
        <taxon>Burkholderia</taxon>
        <taxon>pseudomallei group</taxon>
    </lineage>
</organism>
<protein>
    <submittedName>
        <fullName evidence="2">Uncharacterized protein</fullName>
    </submittedName>
</protein>
<dbReference type="EMBL" id="CP013386">
    <property type="protein sequence ID" value="AOJ03133.1"/>
    <property type="molecule type" value="Genomic_DNA"/>
</dbReference>
<keyword evidence="3" id="KW-1185">Reference proteome</keyword>
<feature type="region of interest" description="Disordered" evidence="1">
    <location>
        <begin position="42"/>
        <end position="74"/>
    </location>
</feature>
<evidence type="ECO:0000313" key="2">
    <source>
        <dbReference type="EMBL" id="AOJ03133.1"/>
    </source>
</evidence>
<proteinExistence type="predicted"/>
<dbReference type="Proteomes" id="UP000062519">
    <property type="component" value="Chromosome 1"/>
</dbReference>
<evidence type="ECO:0000256" key="1">
    <source>
        <dbReference type="SAM" id="MobiDB-lite"/>
    </source>
</evidence>
<feature type="compositionally biased region" description="Basic and acidic residues" evidence="1">
    <location>
        <begin position="56"/>
        <end position="74"/>
    </location>
</feature>
<reference evidence="2 3" key="1">
    <citation type="submission" date="2015-12" db="EMBL/GenBank/DDBJ databases">
        <title>Diversity of Burkholderia near neighbor genomes.</title>
        <authorList>
            <person name="Sahl J."/>
            <person name="Wagner D."/>
            <person name="Keim P."/>
        </authorList>
    </citation>
    <scope>NUCLEOTIDE SEQUENCE [LARGE SCALE GENOMIC DNA]</scope>
    <source>
        <strain evidence="2 3">BDU6</strain>
    </source>
</reference>